<sequence length="142" mass="16193">MLVQNTEKQVPASILKPISFCGTPHFKGLEYRTYRLGLYFEGPELQFETDQSGLLSETPFQGGPLSLKLHFETDQFKSGTPFRSGLGISKIKQTFNFEGGLYSKFRKPVSNIKVWQFPRCFPGEYGLLKICSFRMPPERNNA</sequence>
<reference evidence="1" key="1">
    <citation type="submission" date="2019-10" db="EMBL/GenBank/DDBJ databases">
        <title>Conservation and host-specific expression of non-tandemly repeated heterogenous ribosome RNA gene in arbuscular mycorrhizal fungi.</title>
        <authorList>
            <person name="Maeda T."/>
            <person name="Kobayashi Y."/>
            <person name="Nakagawa T."/>
            <person name="Ezawa T."/>
            <person name="Yamaguchi K."/>
            <person name="Bino T."/>
            <person name="Nishimoto Y."/>
            <person name="Shigenobu S."/>
            <person name="Kawaguchi M."/>
        </authorList>
    </citation>
    <scope>NUCLEOTIDE SEQUENCE</scope>
    <source>
        <strain evidence="1">HR1</strain>
    </source>
</reference>
<name>A0A8H3R2J0_9GLOM</name>
<comment type="caution">
    <text evidence="1">The sequence shown here is derived from an EMBL/GenBank/DDBJ whole genome shotgun (WGS) entry which is preliminary data.</text>
</comment>
<protein>
    <submittedName>
        <fullName evidence="1">Uncharacterized protein</fullName>
    </submittedName>
</protein>
<dbReference type="Proteomes" id="UP000615446">
    <property type="component" value="Unassembled WGS sequence"/>
</dbReference>
<dbReference type="AlphaFoldDB" id="A0A8H3R2J0"/>
<dbReference type="EMBL" id="BLAL01000297">
    <property type="protein sequence ID" value="GET01074.1"/>
    <property type="molecule type" value="Genomic_DNA"/>
</dbReference>
<proteinExistence type="predicted"/>
<organism evidence="1 2">
    <name type="scientific">Rhizophagus clarus</name>
    <dbReference type="NCBI Taxonomy" id="94130"/>
    <lineage>
        <taxon>Eukaryota</taxon>
        <taxon>Fungi</taxon>
        <taxon>Fungi incertae sedis</taxon>
        <taxon>Mucoromycota</taxon>
        <taxon>Glomeromycotina</taxon>
        <taxon>Glomeromycetes</taxon>
        <taxon>Glomerales</taxon>
        <taxon>Glomeraceae</taxon>
        <taxon>Rhizophagus</taxon>
    </lineage>
</organism>
<evidence type="ECO:0000313" key="2">
    <source>
        <dbReference type="Proteomes" id="UP000615446"/>
    </source>
</evidence>
<gene>
    <name evidence="1" type="ORF">RCL2_002750200</name>
</gene>
<evidence type="ECO:0000313" key="1">
    <source>
        <dbReference type="EMBL" id="GET01074.1"/>
    </source>
</evidence>
<accession>A0A8H3R2J0</accession>